<dbReference type="EMBL" id="JAULSW010000005">
    <property type="protein sequence ID" value="KAK3381811.1"/>
    <property type="molecule type" value="Genomic_DNA"/>
</dbReference>
<name>A0AAE0NHT5_9PEZI</name>
<evidence type="ECO:0000256" key="1">
    <source>
        <dbReference type="SAM" id="SignalP"/>
    </source>
</evidence>
<organism evidence="2 3">
    <name type="scientific">Podospora didyma</name>
    <dbReference type="NCBI Taxonomy" id="330526"/>
    <lineage>
        <taxon>Eukaryota</taxon>
        <taxon>Fungi</taxon>
        <taxon>Dikarya</taxon>
        <taxon>Ascomycota</taxon>
        <taxon>Pezizomycotina</taxon>
        <taxon>Sordariomycetes</taxon>
        <taxon>Sordariomycetidae</taxon>
        <taxon>Sordariales</taxon>
        <taxon>Podosporaceae</taxon>
        <taxon>Podospora</taxon>
    </lineage>
</organism>
<keyword evidence="3" id="KW-1185">Reference proteome</keyword>
<proteinExistence type="predicted"/>
<feature type="chain" id="PRO_5042291921" evidence="1">
    <location>
        <begin position="23"/>
        <end position="416"/>
    </location>
</feature>
<feature type="signal peptide" evidence="1">
    <location>
        <begin position="1"/>
        <end position="22"/>
    </location>
</feature>
<evidence type="ECO:0000313" key="2">
    <source>
        <dbReference type="EMBL" id="KAK3381811.1"/>
    </source>
</evidence>
<protein>
    <submittedName>
        <fullName evidence="2">Uncharacterized protein</fullName>
    </submittedName>
</protein>
<reference evidence="2" key="2">
    <citation type="submission" date="2023-06" db="EMBL/GenBank/DDBJ databases">
        <authorList>
            <consortium name="Lawrence Berkeley National Laboratory"/>
            <person name="Haridas S."/>
            <person name="Hensen N."/>
            <person name="Bonometti L."/>
            <person name="Westerberg I."/>
            <person name="Brannstrom I.O."/>
            <person name="Guillou S."/>
            <person name="Cros-Aarteil S."/>
            <person name="Calhoun S."/>
            <person name="Kuo A."/>
            <person name="Mondo S."/>
            <person name="Pangilinan J."/>
            <person name="Riley R."/>
            <person name="LaButti K."/>
            <person name="Andreopoulos B."/>
            <person name="Lipzen A."/>
            <person name="Chen C."/>
            <person name="Yanf M."/>
            <person name="Daum C."/>
            <person name="Ng V."/>
            <person name="Clum A."/>
            <person name="Steindorff A."/>
            <person name="Ohm R."/>
            <person name="Martin F."/>
            <person name="Silar P."/>
            <person name="Natvig D."/>
            <person name="Lalanne C."/>
            <person name="Gautier V."/>
            <person name="Ament-velasquez S.L."/>
            <person name="Kruys A."/>
            <person name="Hutchinson M.I."/>
            <person name="Powell A.J."/>
            <person name="Barry K."/>
            <person name="Miller A.N."/>
            <person name="Grigoriev I.V."/>
            <person name="Debuchy R."/>
            <person name="Gladieux P."/>
            <person name="Thoren M.H."/>
            <person name="Johannesson H."/>
        </authorList>
    </citation>
    <scope>NUCLEOTIDE SEQUENCE</scope>
    <source>
        <strain evidence="2">CBS 232.78</strain>
    </source>
</reference>
<gene>
    <name evidence="2" type="ORF">B0H63DRAFT_502139</name>
</gene>
<sequence length="416" mass="44109">MALKLLSLAALAYLGTPTAASASDISSRGLVAVRADIPDFRLGDLLNPVVGFLECAKGDATVQLLCKLLSNRVNTALAAAHITVDRSGILFSYNDGTHKDLDTGHSCTVTAEITGSSASAKLLASATLNFAGNPISLSNPALFVAELPVELSARTDIKERFGQRLLGSCVNLGSDSFHASGSLSTKARLAVLFTFAPSLRLDPSGNYILTIKPITKVAAQLIDTNINLDISGISPFNGLATALLGGTSSIFKAITHILKGDSLSEVWNDVLHHVIDVTAGAILSIPFDQLDNLVEMLAQLYIDEKKNGIAQQYSGELEKSFRALVAKTLGLDANGERQFVIRKDFVDLVNRLGEGADIWLPDKPAGYCASDAECSDGKYCTGIEKCVNERCVAGSKPCIGSDEKCNESRKTFTDPA</sequence>
<evidence type="ECO:0000313" key="3">
    <source>
        <dbReference type="Proteomes" id="UP001285441"/>
    </source>
</evidence>
<comment type="caution">
    <text evidence="2">The sequence shown here is derived from an EMBL/GenBank/DDBJ whole genome shotgun (WGS) entry which is preliminary data.</text>
</comment>
<dbReference type="Proteomes" id="UP001285441">
    <property type="component" value="Unassembled WGS sequence"/>
</dbReference>
<reference evidence="2" key="1">
    <citation type="journal article" date="2023" name="Mol. Phylogenet. Evol.">
        <title>Genome-scale phylogeny and comparative genomics of the fungal order Sordariales.</title>
        <authorList>
            <person name="Hensen N."/>
            <person name="Bonometti L."/>
            <person name="Westerberg I."/>
            <person name="Brannstrom I.O."/>
            <person name="Guillou S."/>
            <person name="Cros-Aarteil S."/>
            <person name="Calhoun S."/>
            <person name="Haridas S."/>
            <person name="Kuo A."/>
            <person name="Mondo S."/>
            <person name="Pangilinan J."/>
            <person name="Riley R."/>
            <person name="LaButti K."/>
            <person name="Andreopoulos B."/>
            <person name="Lipzen A."/>
            <person name="Chen C."/>
            <person name="Yan M."/>
            <person name="Daum C."/>
            <person name="Ng V."/>
            <person name="Clum A."/>
            <person name="Steindorff A."/>
            <person name="Ohm R.A."/>
            <person name="Martin F."/>
            <person name="Silar P."/>
            <person name="Natvig D.O."/>
            <person name="Lalanne C."/>
            <person name="Gautier V."/>
            <person name="Ament-Velasquez S.L."/>
            <person name="Kruys A."/>
            <person name="Hutchinson M.I."/>
            <person name="Powell A.J."/>
            <person name="Barry K."/>
            <person name="Miller A.N."/>
            <person name="Grigoriev I.V."/>
            <person name="Debuchy R."/>
            <person name="Gladieux P."/>
            <person name="Hiltunen Thoren M."/>
            <person name="Johannesson H."/>
        </authorList>
    </citation>
    <scope>NUCLEOTIDE SEQUENCE</scope>
    <source>
        <strain evidence="2">CBS 232.78</strain>
    </source>
</reference>
<accession>A0AAE0NHT5</accession>
<keyword evidence="1" id="KW-0732">Signal</keyword>
<dbReference type="AlphaFoldDB" id="A0AAE0NHT5"/>